<protein>
    <submittedName>
        <fullName evidence="2">Uncharacterized protein</fullName>
    </submittedName>
</protein>
<sequence>MEPLCFTWLALRLTHRLPSKGPTTKPKFDLLLLLLFSFNSIRDLLLLLLFSFNSIRDSKKKRGMLGFIELISINAIFSSSSSALSLVRLPLPPQHASDAAAPCLRSRSLRPPPLPASAAPPHILGGTNYQYHHPVKFHRERTRTRATLDDTEIVQLSSTPLLVEDDKPSKRSGCAANGEVGIWRRVH</sequence>
<feature type="transmembrane region" description="Helical" evidence="1">
    <location>
        <begin position="64"/>
        <end position="87"/>
    </location>
</feature>
<keyword evidence="1" id="KW-0812">Transmembrane</keyword>
<keyword evidence="3" id="KW-1185">Reference proteome</keyword>
<dbReference type="AlphaFoldDB" id="A0A445CDB1"/>
<dbReference type="Proteomes" id="UP000289738">
    <property type="component" value="Chromosome A07"/>
</dbReference>
<dbReference type="EMBL" id="SDMP01000007">
    <property type="protein sequence ID" value="RYR48934.1"/>
    <property type="molecule type" value="Genomic_DNA"/>
</dbReference>
<reference evidence="2 3" key="1">
    <citation type="submission" date="2019-01" db="EMBL/GenBank/DDBJ databases">
        <title>Sequencing of cultivated peanut Arachis hypogaea provides insights into genome evolution and oil improvement.</title>
        <authorList>
            <person name="Chen X."/>
        </authorList>
    </citation>
    <scope>NUCLEOTIDE SEQUENCE [LARGE SCALE GENOMIC DNA]</scope>
    <source>
        <strain evidence="3">cv. Fuhuasheng</strain>
        <tissue evidence="2">Leaves</tissue>
    </source>
</reference>
<evidence type="ECO:0000313" key="3">
    <source>
        <dbReference type="Proteomes" id="UP000289738"/>
    </source>
</evidence>
<evidence type="ECO:0000256" key="1">
    <source>
        <dbReference type="SAM" id="Phobius"/>
    </source>
</evidence>
<organism evidence="2 3">
    <name type="scientific">Arachis hypogaea</name>
    <name type="common">Peanut</name>
    <dbReference type="NCBI Taxonomy" id="3818"/>
    <lineage>
        <taxon>Eukaryota</taxon>
        <taxon>Viridiplantae</taxon>
        <taxon>Streptophyta</taxon>
        <taxon>Embryophyta</taxon>
        <taxon>Tracheophyta</taxon>
        <taxon>Spermatophyta</taxon>
        <taxon>Magnoliopsida</taxon>
        <taxon>eudicotyledons</taxon>
        <taxon>Gunneridae</taxon>
        <taxon>Pentapetalae</taxon>
        <taxon>rosids</taxon>
        <taxon>fabids</taxon>
        <taxon>Fabales</taxon>
        <taxon>Fabaceae</taxon>
        <taxon>Papilionoideae</taxon>
        <taxon>50 kb inversion clade</taxon>
        <taxon>dalbergioids sensu lato</taxon>
        <taxon>Dalbergieae</taxon>
        <taxon>Pterocarpus clade</taxon>
        <taxon>Arachis</taxon>
    </lineage>
</organism>
<evidence type="ECO:0000313" key="2">
    <source>
        <dbReference type="EMBL" id="RYR48934.1"/>
    </source>
</evidence>
<proteinExistence type="predicted"/>
<name>A0A445CDB1_ARAHY</name>
<comment type="caution">
    <text evidence="2">The sequence shown here is derived from an EMBL/GenBank/DDBJ whole genome shotgun (WGS) entry which is preliminary data.</text>
</comment>
<keyword evidence="1" id="KW-0472">Membrane</keyword>
<gene>
    <name evidence="2" type="ORF">Ahy_A07g035049</name>
</gene>
<accession>A0A445CDB1</accession>
<feature type="transmembrane region" description="Helical" evidence="1">
    <location>
        <begin position="32"/>
        <end position="52"/>
    </location>
</feature>
<keyword evidence="1" id="KW-1133">Transmembrane helix</keyword>